<feature type="transmembrane region" description="Helical" evidence="6">
    <location>
        <begin position="642"/>
        <end position="666"/>
    </location>
</feature>
<feature type="transmembrane region" description="Helical" evidence="6">
    <location>
        <begin position="219"/>
        <end position="239"/>
    </location>
</feature>
<evidence type="ECO:0000256" key="6">
    <source>
        <dbReference type="SAM" id="Phobius"/>
    </source>
</evidence>
<feature type="transmembrane region" description="Helical" evidence="6">
    <location>
        <begin position="260"/>
        <end position="283"/>
    </location>
</feature>
<dbReference type="RefSeq" id="WP_322609500.1">
    <property type="nucleotide sequence ID" value="NZ_JARVCO010000012.1"/>
</dbReference>
<dbReference type="SUPFAM" id="SSF82866">
    <property type="entry name" value="Multidrug efflux transporter AcrB transmembrane domain"/>
    <property type="match status" value="2"/>
</dbReference>
<feature type="transmembrane region" description="Helical" evidence="6">
    <location>
        <begin position="571"/>
        <end position="591"/>
    </location>
</feature>
<reference evidence="8 9" key="1">
    <citation type="journal article" date="2024" name="Appl. Environ. Microbiol.">
        <title>Pontiella agarivorans sp. nov., a novel marine anaerobic bacterium capable of degrading macroalgal polysaccharides and fixing nitrogen.</title>
        <authorList>
            <person name="Liu N."/>
            <person name="Kivenson V."/>
            <person name="Peng X."/>
            <person name="Cui Z."/>
            <person name="Lankiewicz T.S."/>
            <person name="Gosselin K.M."/>
            <person name="English C.J."/>
            <person name="Blair E.M."/>
            <person name="O'Malley M.A."/>
            <person name="Valentine D.L."/>
        </authorList>
    </citation>
    <scope>NUCLEOTIDE SEQUENCE [LARGE SCALE GENOMIC DNA]</scope>
    <source>
        <strain evidence="8 9">NLcol2</strain>
    </source>
</reference>
<name>A0ABU5MZW7_9BACT</name>
<dbReference type="PROSITE" id="PS50156">
    <property type="entry name" value="SSD"/>
    <property type="match status" value="2"/>
</dbReference>
<keyword evidence="9" id="KW-1185">Reference proteome</keyword>
<dbReference type="InterPro" id="IPR000731">
    <property type="entry name" value="SSD"/>
</dbReference>
<evidence type="ECO:0000256" key="1">
    <source>
        <dbReference type="ARBA" id="ARBA00004651"/>
    </source>
</evidence>
<keyword evidence="5 6" id="KW-0472">Membrane</keyword>
<evidence type="ECO:0000313" key="8">
    <source>
        <dbReference type="EMBL" id="MDZ8119717.1"/>
    </source>
</evidence>
<feature type="transmembrane region" description="Helical" evidence="6">
    <location>
        <begin position="612"/>
        <end position="636"/>
    </location>
</feature>
<dbReference type="PANTHER" id="PTHR33406:SF12">
    <property type="entry name" value="BLR2997 PROTEIN"/>
    <property type="match status" value="1"/>
</dbReference>
<keyword evidence="2" id="KW-1003">Cell membrane</keyword>
<sequence>MHKILKILSVLFPVLIAGFSARFASGLTIEQDNESMQSAEARQDPAYVAFRRAFDSEYELMLSVTREHVLEELPHAVEWLRSLDGVQSVYFPPAAEQASGFLSKDGRTAGLLITLRSDQSRTGRTALMKTLRTEAPAQIDGTVRIVGLPLLKERVARYIAKDQSTIIPLSIIVMMLMLALLFRRAAGVVLPMLVVGMSLITTLGFYAACGLELNSITSLLPPVVIVLSVSVAVHLLDAWNHAVNAGLRGDDAVQNAVKNVWKPCVFTAAMTAVGLLSLCFSPVPAVQLFGLFAAIGVLLSVVFGFTLLPTALSWTPPRPAADNPTGMRRFLLLLAAWPARYPKTILLLAALITALSIWAGTTVENNTDLIRFFKTSDPVYIAHDEVNRTLGSVRSLNLLIQHADDCPFNPHSDVKPLKAFTDQISRIPDVVRTDSVADFPPDAPAVPPELRRRFITDDGKTLQAEVHLGDIGSARASAIVARIRSLSEETLGAGWIVRPTGDYYQMVRDSNQLVATLLKSFALSLFVVMGSTCLLFRSLRVLIPAFIPNILPVIWGAGLMGLFGIDLSTGTTMVAAVVIGLAVDDTIHYLHHFQSFKHLPIREAVRSTTLRIGRALTVSSIVLVGGFWMGAFGSFIPTNTFALLTGSMMISALFCDLLVLPAYLILTRRPSHDE</sequence>
<dbReference type="InterPro" id="IPR004869">
    <property type="entry name" value="MMPL_dom"/>
</dbReference>
<evidence type="ECO:0000313" key="9">
    <source>
        <dbReference type="Proteomes" id="UP001290861"/>
    </source>
</evidence>
<evidence type="ECO:0000259" key="7">
    <source>
        <dbReference type="PROSITE" id="PS50156"/>
    </source>
</evidence>
<comment type="caution">
    <text evidence="8">The sequence shown here is derived from an EMBL/GenBank/DDBJ whole genome shotgun (WGS) entry which is preliminary data.</text>
</comment>
<dbReference type="EMBL" id="JARVCO010000012">
    <property type="protein sequence ID" value="MDZ8119717.1"/>
    <property type="molecule type" value="Genomic_DNA"/>
</dbReference>
<accession>A0ABU5MZW7</accession>
<dbReference type="Pfam" id="PF03176">
    <property type="entry name" value="MMPL"/>
    <property type="match status" value="2"/>
</dbReference>
<feature type="domain" description="SSD" evidence="7">
    <location>
        <begin position="543"/>
        <end position="666"/>
    </location>
</feature>
<feature type="transmembrane region" description="Helical" evidence="6">
    <location>
        <begin position="543"/>
        <end position="565"/>
    </location>
</feature>
<evidence type="ECO:0000256" key="3">
    <source>
        <dbReference type="ARBA" id="ARBA00022692"/>
    </source>
</evidence>
<feature type="transmembrane region" description="Helical" evidence="6">
    <location>
        <begin position="513"/>
        <end position="536"/>
    </location>
</feature>
<proteinExistence type="predicted"/>
<feature type="transmembrane region" description="Helical" evidence="6">
    <location>
        <begin position="189"/>
        <end position="207"/>
    </location>
</feature>
<feature type="transmembrane region" description="Helical" evidence="6">
    <location>
        <begin position="165"/>
        <end position="182"/>
    </location>
</feature>
<dbReference type="InterPro" id="IPR050545">
    <property type="entry name" value="Mycobact_MmpL"/>
</dbReference>
<dbReference type="Gene3D" id="1.20.1640.10">
    <property type="entry name" value="Multidrug efflux transporter AcrB transmembrane domain"/>
    <property type="match status" value="2"/>
</dbReference>
<evidence type="ECO:0000256" key="5">
    <source>
        <dbReference type="ARBA" id="ARBA00023136"/>
    </source>
</evidence>
<evidence type="ECO:0000256" key="2">
    <source>
        <dbReference type="ARBA" id="ARBA00022475"/>
    </source>
</evidence>
<dbReference type="PANTHER" id="PTHR33406">
    <property type="entry name" value="MEMBRANE PROTEIN MJ1562-RELATED"/>
    <property type="match status" value="1"/>
</dbReference>
<feature type="domain" description="SSD" evidence="7">
    <location>
        <begin position="192"/>
        <end position="314"/>
    </location>
</feature>
<comment type="subcellular location">
    <subcellularLocation>
        <location evidence="1">Cell membrane</location>
        <topology evidence="1">Multi-pass membrane protein</topology>
    </subcellularLocation>
</comment>
<gene>
    <name evidence="8" type="ORF">P9H32_13900</name>
</gene>
<protein>
    <submittedName>
        <fullName evidence="8">MMPL family transporter</fullName>
    </submittedName>
</protein>
<organism evidence="8 9">
    <name type="scientific">Pontiella agarivorans</name>
    <dbReference type="NCBI Taxonomy" id="3038953"/>
    <lineage>
        <taxon>Bacteria</taxon>
        <taxon>Pseudomonadati</taxon>
        <taxon>Kiritimatiellota</taxon>
        <taxon>Kiritimatiellia</taxon>
        <taxon>Kiritimatiellales</taxon>
        <taxon>Pontiellaceae</taxon>
        <taxon>Pontiella</taxon>
    </lineage>
</organism>
<keyword evidence="3 6" id="KW-0812">Transmembrane</keyword>
<feature type="transmembrane region" description="Helical" evidence="6">
    <location>
        <begin position="330"/>
        <end position="359"/>
    </location>
</feature>
<dbReference type="Proteomes" id="UP001290861">
    <property type="component" value="Unassembled WGS sequence"/>
</dbReference>
<evidence type="ECO:0000256" key="4">
    <source>
        <dbReference type="ARBA" id="ARBA00022989"/>
    </source>
</evidence>
<keyword evidence="4 6" id="KW-1133">Transmembrane helix</keyword>
<feature type="transmembrane region" description="Helical" evidence="6">
    <location>
        <begin position="289"/>
        <end position="309"/>
    </location>
</feature>